<keyword evidence="4 5" id="KW-0949">S-adenosyl-L-methionine</keyword>
<dbReference type="EMBL" id="CP093547">
    <property type="protein sequence ID" value="UNP31295.1"/>
    <property type="molecule type" value="Genomic_DNA"/>
</dbReference>
<dbReference type="PANTHER" id="PTHR43464">
    <property type="entry name" value="METHYLTRANSFERASE"/>
    <property type="match status" value="1"/>
</dbReference>
<comment type="function">
    <text evidence="5">O-methyltransferase that catalyzes the 2 O-methylation steps in the ubiquinone biosynthetic pathway.</text>
</comment>
<gene>
    <name evidence="5 7" type="primary">ubiG</name>
    <name evidence="7" type="ORF">MOV92_08685</name>
</gene>
<comment type="pathway">
    <text evidence="5">Cofactor biosynthesis; ubiquinone biosynthesis.</text>
</comment>
<keyword evidence="8" id="KW-1185">Reference proteome</keyword>
<dbReference type="EC" id="2.1.1.64" evidence="5"/>
<dbReference type="Proteomes" id="UP000829194">
    <property type="component" value="Chromosome"/>
</dbReference>
<feature type="binding site" evidence="5">
    <location>
        <position position="57"/>
    </location>
    <ligand>
        <name>S-adenosyl-L-methionine</name>
        <dbReference type="ChEBI" id="CHEBI:59789"/>
    </ligand>
</feature>
<accession>A0ABY3XI38</accession>
<dbReference type="GO" id="GO:0032259">
    <property type="term" value="P:methylation"/>
    <property type="evidence" value="ECO:0007669"/>
    <property type="project" value="UniProtKB-KW"/>
</dbReference>
<evidence type="ECO:0000313" key="8">
    <source>
        <dbReference type="Proteomes" id="UP000829194"/>
    </source>
</evidence>
<evidence type="ECO:0000256" key="4">
    <source>
        <dbReference type="ARBA" id="ARBA00022691"/>
    </source>
</evidence>
<dbReference type="NCBIfam" id="TIGR01983">
    <property type="entry name" value="UbiG"/>
    <property type="match status" value="1"/>
</dbReference>
<dbReference type="EC" id="2.1.1.222" evidence="5"/>
<comment type="catalytic activity">
    <reaction evidence="5">
        <text>a 3-demethylubiquinol + S-adenosyl-L-methionine = a ubiquinol + S-adenosyl-L-homocysteine + H(+)</text>
        <dbReference type="Rhea" id="RHEA:44380"/>
        <dbReference type="Rhea" id="RHEA-COMP:9566"/>
        <dbReference type="Rhea" id="RHEA-COMP:10914"/>
        <dbReference type="ChEBI" id="CHEBI:15378"/>
        <dbReference type="ChEBI" id="CHEBI:17976"/>
        <dbReference type="ChEBI" id="CHEBI:57856"/>
        <dbReference type="ChEBI" id="CHEBI:59789"/>
        <dbReference type="ChEBI" id="CHEBI:84422"/>
        <dbReference type="EC" id="2.1.1.64"/>
    </reaction>
</comment>
<organism evidence="7 8">
    <name type="scientific">Lysobacter gummosus</name>
    <dbReference type="NCBI Taxonomy" id="262324"/>
    <lineage>
        <taxon>Bacteria</taxon>
        <taxon>Pseudomonadati</taxon>
        <taxon>Pseudomonadota</taxon>
        <taxon>Gammaproteobacteria</taxon>
        <taxon>Lysobacterales</taxon>
        <taxon>Lysobacteraceae</taxon>
        <taxon>Lysobacter</taxon>
    </lineage>
</organism>
<dbReference type="InterPro" id="IPR029063">
    <property type="entry name" value="SAM-dependent_MTases_sf"/>
</dbReference>
<dbReference type="RefSeq" id="WP_057942451.1">
    <property type="nucleotide sequence ID" value="NZ_CP011131.1"/>
</dbReference>
<feature type="binding site" evidence="5">
    <location>
        <position position="97"/>
    </location>
    <ligand>
        <name>S-adenosyl-L-methionine</name>
        <dbReference type="ChEBI" id="CHEBI:59789"/>
    </ligand>
</feature>
<feature type="region of interest" description="Disordered" evidence="6">
    <location>
        <begin position="1"/>
        <end position="23"/>
    </location>
</feature>
<evidence type="ECO:0000256" key="5">
    <source>
        <dbReference type="HAMAP-Rule" id="MF_00472"/>
    </source>
</evidence>
<keyword evidence="2 5" id="KW-0808">Transferase</keyword>
<comment type="similarity">
    <text evidence="5">Belongs to the methyltransferase superfamily. UbiG/COQ3 family.</text>
</comment>
<dbReference type="GO" id="GO:0102208">
    <property type="term" value="F:2-polyprenyl-6-hydroxyphenol methylase activity"/>
    <property type="evidence" value="ECO:0007669"/>
    <property type="project" value="UniProtKB-EC"/>
</dbReference>
<feature type="binding site" evidence="5">
    <location>
        <position position="76"/>
    </location>
    <ligand>
        <name>S-adenosyl-L-methionine</name>
        <dbReference type="ChEBI" id="CHEBI:59789"/>
    </ligand>
</feature>
<sequence length="259" mass="27880">MSAASKASDPQGSDSQHAAGGHDNFSQAELDKFGALANRWWDPLGPQKPLHALNPVRLDYVARRAPLPQAQALDVGCGGGLLSEALAAAGAQVTAIDLAPELIKVAKLHRLETGVAVDYRLQSVESLAQERPESFDTITCMEMLEHVPDPGAIVRACASLLKPGGRLFLSTLNRTPAAFALAIVGAEYLARLLPKGTHQYRDFIKPSELARWLREAGLELEDVSGLMYEPWRNGARITSRTDINYLACAYKPAAQVSAA</sequence>
<dbReference type="InterPro" id="IPR010233">
    <property type="entry name" value="UbiG_MeTrfase"/>
</dbReference>
<evidence type="ECO:0000256" key="2">
    <source>
        <dbReference type="ARBA" id="ARBA00022679"/>
    </source>
</evidence>
<keyword evidence="1 5" id="KW-0489">Methyltransferase</keyword>
<dbReference type="CDD" id="cd02440">
    <property type="entry name" value="AdoMet_MTases"/>
    <property type="match status" value="1"/>
</dbReference>
<protein>
    <recommendedName>
        <fullName evidence="5">Ubiquinone biosynthesis O-methyltransferase</fullName>
    </recommendedName>
    <alternativeName>
        <fullName evidence="5">2-polyprenyl-6-hydroxyphenol methylase</fullName>
        <ecNumber evidence="5">2.1.1.222</ecNumber>
    </alternativeName>
    <alternativeName>
        <fullName evidence="5">3-demethylubiquinone 3-O-methyltransferase</fullName>
        <ecNumber evidence="5">2.1.1.64</ecNumber>
    </alternativeName>
</protein>
<dbReference type="HAMAP" id="MF_00472">
    <property type="entry name" value="UbiG"/>
    <property type="match status" value="1"/>
</dbReference>
<dbReference type="SUPFAM" id="SSF53335">
    <property type="entry name" value="S-adenosyl-L-methionine-dependent methyltransferases"/>
    <property type="match status" value="1"/>
</dbReference>
<feature type="binding site" evidence="5">
    <location>
        <position position="141"/>
    </location>
    <ligand>
        <name>S-adenosyl-L-methionine</name>
        <dbReference type="ChEBI" id="CHEBI:59789"/>
    </ligand>
</feature>
<evidence type="ECO:0000313" key="7">
    <source>
        <dbReference type="EMBL" id="UNP31295.1"/>
    </source>
</evidence>
<comment type="catalytic activity">
    <reaction evidence="5">
        <text>a 3-(all-trans-polyprenyl)benzene-1,2-diol + S-adenosyl-L-methionine = a 2-methoxy-6-(all-trans-polyprenyl)phenol + S-adenosyl-L-homocysteine + H(+)</text>
        <dbReference type="Rhea" id="RHEA:31411"/>
        <dbReference type="Rhea" id="RHEA-COMP:9550"/>
        <dbReference type="Rhea" id="RHEA-COMP:9551"/>
        <dbReference type="ChEBI" id="CHEBI:15378"/>
        <dbReference type="ChEBI" id="CHEBI:57856"/>
        <dbReference type="ChEBI" id="CHEBI:59789"/>
        <dbReference type="ChEBI" id="CHEBI:62729"/>
        <dbReference type="ChEBI" id="CHEBI:62731"/>
        <dbReference type="EC" id="2.1.1.222"/>
    </reaction>
</comment>
<evidence type="ECO:0000256" key="3">
    <source>
        <dbReference type="ARBA" id="ARBA00022688"/>
    </source>
</evidence>
<dbReference type="Pfam" id="PF13489">
    <property type="entry name" value="Methyltransf_23"/>
    <property type="match status" value="1"/>
</dbReference>
<evidence type="ECO:0000256" key="1">
    <source>
        <dbReference type="ARBA" id="ARBA00022603"/>
    </source>
</evidence>
<proteinExistence type="inferred from homology"/>
<reference evidence="7 8" key="1">
    <citation type="submission" date="2022-03" db="EMBL/GenBank/DDBJ databases">
        <title>Complete genome sequence of Lysobacter capsici VKM B-2533 and Lysobacter gummosus 10.1.1, promising sources of lytic agents.</title>
        <authorList>
            <person name="Tarlachkov S.V."/>
            <person name="Kudryakova I.V."/>
            <person name="Afoshin A.S."/>
            <person name="Leontyevskaya E.A."/>
            <person name="Leontyevskaya N.V."/>
        </authorList>
    </citation>
    <scope>NUCLEOTIDE SEQUENCE [LARGE SCALE GENOMIC DNA]</scope>
    <source>
        <strain evidence="7 8">10.1.1</strain>
    </source>
</reference>
<dbReference type="PANTHER" id="PTHR43464:SF19">
    <property type="entry name" value="UBIQUINONE BIOSYNTHESIS O-METHYLTRANSFERASE, MITOCHONDRIAL"/>
    <property type="match status" value="1"/>
</dbReference>
<keyword evidence="3 5" id="KW-0831">Ubiquinone biosynthesis</keyword>
<dbReference type="Gene3D" id="3.40.50.150">
    <property type="entry name" value="Vaccinia Virus protein VP39"/>
    <property type="match status" value="1"/>
</dbReference>
<dbReference type="GO" id="GO:0061542">
    <property type="term" value="F:3-demethylubiquinol 3-O-methyltransferase activity"/>
    <property type="evidence" value="ECO:0007669"/>
    <property type="project" value="UniProtKB-EC"/>
</dbReference>
<evidence type="ECO:0000256" key="6">
    <source>
        <dbReference type="SAM" id="MobiDB-lite"/>
    </source>
</evidence>
<name>A0ABY3XI38_9GAMM</name>